<protein>
    <submittedName>
        <fullName evidence="2">Zinc finger CCCH domain-containing protein</fullName>
    </submittedName>
</protein>
<dbReference type="Proteomes" id="UP000265520">
    <property type="component" value="Unassembled WGS sequence"/>
</dbReference>
<feature type="non-terminal residue" evidence="2">
    <location>
        <position position="65"/>
    </location>
</feature>
<evidence type="ECO:0000313" key="3">
    <source>
        <dbReference type="Proteomes" id="UP000265520"/>
    </source>
</evidence>
<feature type="compositionally biased region" description="Basic and acidic residues" evidence="1">
    <location>
        <begin position="22"/>
        <end position="43"/>
    </location>
</feature>
<feature type="compositionally biased region" description="Basic and acidic residues" evidence="1">
    <location>
        <begin position="52"/>
        <end position="65"/>
    </location>
</feature>
<sequence>YHSRRSRSREKGQLNGGRSGRRKEEDESKQRTPDEEWNTDFKDSHKRKCRNRTPDTDSDREWLEE</sequence>
<feature type="region of interest" description="Disordered" evidence="1">
    <location>
        <begin position="1"/>
        <end position="65"/>
    </location>
</feature>
<reference evidence="2 3" key="1">
    <citation type="journal article" date="2018" name="Front. Plant Sci.">
        <title>Red Clover (Trifolium pratense) and Zigzag Clover (T. medium) - A Picture of Genomic Similarities and Differences.</title>
        <authorList>
            <person name="Dluhosova J."/>
            <person name="Istvanek J."/>
            <person name="Nedelnik J."/>
            <person name="Repkova J."/>
        </authorList>
    </citation>
    <scope>NUCLEOTIDE SEQUENCE [LARGE SCALE GENOMIC DNA]</scope>
    <source>
        <strain evidence="3">cv. 10/8</strain>
        <tissue evidence="2">Leaf</tissue>
    </source>
</reference>
<dbReference type="AlphaFoldDB" id="A0A392Q4R5"/>
<comment type="caution">
    <text evidence="2">The sequence shown here is derived from an EMBL/GenBank/DDBJ whole genome shotgun (WGS) entry which is preliminary data.</text>
</comment>
<dbReference type="EMBL" id="LXQA010111999">
    <property type="protein sequence ID" value="MCI18829.1"/>
    <property type="molecule type" value="Genomic_DNA"/>
</dbReference>
<name>A0A392Q4R5_9FABA</name>
<proteinExistence type="predicted"/>
<evidence type="ECO:0000313" key="2">
    <source>
        <dbReference type="EMBL" id="MCI18829.1"/>
    </source>
</evidence>
<evidence type="ECO:0000256" key="1">
    <source>
        <dbReference type="SAM" id="MobiDB-lite"/>
    </source>
</evidence>
<feature type="non-terminal residue" evidence="2">
    <location>
        <position position="1"/>
    </location>
</feature>
<organism evidence="2 3">
    <name type="scientific">Trifolium medium</name>
    <dbReference type="NCBI Taxonomy" id="97028"/>
    <lineage>
        <taxon>Eukaryota</taxon>
        <taxon>Viridiplantae</taxon>
        <taxon>Streptophyta</taxon>
        <taxon>Embryophyta</taxon>
        <taxon>Tracheophyta</taxon>
        <taxon>Spermatophyta</taxon>
        <taxon>Magnoliopsida</taxon>
        <taxon>eudicotyledons</taxon>
        <taxon>Gunneridae</taxon>
        <taxon>Pentapetalae</taxon>
        <taxon>rosids</taxon>
        <taxon>fabids</taxon>
        <taxon>Fabales</taxon>
        <taxon>Fabaceae</taxon>
        <taxon>Papilionoideae</taxon>
        <taxon>50 kb inversion clade</taxon>
        <taxon>NPAAA clade</taxon>
        <taxon>Hologalegina</taxon>
        <taxon>IRL clade</taxon>
        <taxon>Trifolieae</taxon>
        <taxon>Trifolium</taxon>
    </lineage>
</organism>
<keyword evidence="3" id="KW-1185">Reference proteome</keyword>
<accession>A0A392Q4R5</accession>